<accession>A0ABU7UR45</accession>
<gene>
    <name evidence="2" type="ORF">SJI18_16405</name>
</gene>
<dbReference type="Pfam" id="PF05239">
    <property type="entry name" value="PRC"/>
    <property type="match status" value="2"/>
</dbReference>
<dbReference type="EMBL" id="JAZHFS010000017">
    <property type="protein sequence ID" value="MEF2113890.1"/>
    <property type="molecule type" value="Genomic_DNA"/>
</dbReference>
<dbReference type="RefSeq" id="WP_216252530.1">
    <property type="nucleotide sequence ID" value="NZ_JAZHFS010000017.1"/>
</dbReference>
<keyword evidence="3" id="KW-1185">Reference proteome</keyword>
<comment type="caution">
    <text evidence="2">The sequence shown here is derived from an EMBL/GenBank/DDBJ whole genome shotgun (WGS) entry which is preliminary data.</text>
</comment>
<protein>
    <submittedName>
        <fullName evidence="2">PRC-barrel domain-containing protein</fullName>
    </submittedName>
</protein>
<feature type="domain" description="PRC-barrel" evidence="1">
    <location>
        <begin position="19"/>
        <end position="76"/>
    </location>
</feature>
<dbReference type="InterPro" id="IPR027275">
    <property type="entry name" value="PRC-brl_dom"/>
</dbReference>
<evidence type="ECO:0000313" key="3">
    <source>
        <dbReference type="Proteomes" id="UP001498469"/>
    </source>
</evidence>
<evidence type="ECO:0000313" key="2">
    <source>
        <dbReference type="EMBL" id="MEF2113890.1"/>
    </source>
</evidence>
<evidence type="ECO:0000259" key="1">
    <source>
        <dbReference type="Pfam" id="PF05239"/>
    </source>
</evidence>
<reference evidence="2 3" key="1">
    <citation type="submission" date="2023-11" db="EMBL/GenBank/DDBJ databases">
        <title>Draft genome sequence of a psychrophilic Clostridium strain from permafrost water brine.</title>
        <authorList>
            <person name="Shcherbakova V.A."/>
            <person name="Trubitsyn V.E."/>
            <person name="Zakharyuk A.G."/>
        </authorList>
    </citation>
    <scope>NUCLEOTIDE SEQUENCE [LARGE SCALE GENOMIC DNA]</scope>
    <source>
        <strain evidence="2 3">14F</strain>
    </source>
</reference>
<name>A0ABU7UR45_9CLOT</name>
<organism evidence="2 3">
    <name type="scientific">Clostridium frigoriphilum</name>
    <dbReference type="NCBI Taxonomy" id="443253"/>
    <lineage>
        <taxon>Bacteria</taxon>
        <taxon>Bacillati</taxon>
        <taxon>Bacillota</taxon>
        <taxon>Clostridia</taxon>
        <taxon>Eubacteriales</taxon>
        <taxon>Clostridiaceae</taxon>
        <taxon>Clostridium</taxon>
    </lineage>
</organism>
<feature type="domain" description="PRC-barrel" evidence="1">
    <location>
        <begin position="149"/>
        <end position="218"/>
    </location>
</feature>
<proteinExistence type="predicted"/>
<dbReference type="Proteomes" id="UP001498469">
    <property type="component" value="Unassembled WGS sequence"/>
</dbReference>
<sequence length="261" mass="30661">MLSKVKTLKGYKLQCPDGEIGKVKEFYFDDHFWTIRYLIADTGNWLVGRQVLISPYALDGVNNEDQYIVINLTKKQIENSPSLASDKPISRQFEEDYYTYYEWPVYWGDPNIGITGGLSPFIVSGQNQEKLMESTQGDKGWDSHLRSTHEVSGYNIQAIDGEIGHVEDFIIDYETLEIRYLVIATMNWWPGKKILISPKWIERVSWKESKVFVNLIRETIKQAPEYTEESLITRDYESKLYQHYNQQGYWIDEENFKKQSH</sequence>